<dbReference type="CDD" id="cd09279">
    <property type="entry name" value="RNase_HI_like"/>
    <property type="match status" value="1"/>
</dbReference>
<feature type="domain" description="RNase H type-1" evidence="1">
    <location>
        <begin position="1"/>
        <end position="139"/>
    </location>
</feature>
<reference evidence="3" key="1">
    <citation type="submission" date="2017-09" db="EMBL/GenBank/DDBJ databases">
        <title>Depth-based differentiation of microbial function through sediment-hosted aquifers and enrichment of novel symbionts in the deep terrestrial subsurface.</title>
        <authorList>
            <person name="Probst A.J."/>
            <person name="Ladd B."/>
            <person name="Jarett J.K."/>
            <person name="Geller-Mcgrath D.E."/>
            <person name="Sieber C.M.K."/>
            <person name="Emerson J.B."/>
            <person name="Anantharaman K."/>
            <person name="Thomas B.C."/>
            <person name="Malmstrom R."/>
            <person name="Stieglmeier M."/>
            <person name="Klingl A."/>
            <person name="Woyke T."/>
            <person name="Ryan C.M."/>
            <person name="Banfield J.F."/>
        </authorList>
    </citation>
    <scope>NUCLEOTIDE SEQUENCE [LARGE SCALE GENOMIC DNA]</scope>
</reference>
<organism evidence="2 3">
    <name type="scientific">Candidatus Shapirobacteria bacterium CG07_land_8_20_14_0_80_39_18</name>
    <dbReference type="NCBI Taxonomy" id="1974882"/>
    <lineage>
        <taxon>Bacteria</taxon>
        <taxon>Candidatus Shapironibacteriota</taxon>
    </lineage>
</organism>
<dbReference type="GO" id="GO:0003676">
    <property type="term" value="F:nucleic acid binding"/>
    <property type="evidence" value="ECO:0007669"/>
    <property type="project" value="InterPro"/>
</dbReference>
<name>A0A2M6YRE1_9BACT</name>
<dbReference type="Proteomes" id="UP000229502">
    <property type="component" value="Unassembled WGS sequence"/>
</dbReference>
<dbReference type="SUPFAM" id="SSF53098">
    <property type="entry name" value="Ribonuclease H-like"/>
    <property type="match status" value="1"/>
</dbReference>
<dbReference type="Gene3D" id="3.30.420.10">
    <property type="entry name" value="Ribonuclease H-like superfamily/Ribonuclease H"/>
    <property type="match status" value="1"/>
</dbReference>
<dbReference type="InterPro" id="IPR002156">
    <property type="entry name" value="RNaseH_domain"/>
</dbReference>
<sequence>MTKNLIIYTDGGARGNPGPAAIGVYVVDSDGKEILRKSKQIGEATNNIAEYRAVIEALEWIKKNFQSTSKVSDLNFQFYLDSSLVVNQLNGIFKVKQSHLRDLLLQVRKLEQEIGGKILYNFIPREKNKTADFLVNNSF</sequence>
<proteinExistence type="predicted"/>
<dbReference type="PANTHER" id="PTHR46387:SF2">
    <property type="entry name" value="RIBONUCLEASE HI"/>
    <property type="match status" value="1"/>
</dbReference>
<dbReference type="AlphaFoldDB" id="A0A2M6YRE1"/>
<evidence type="ECO:0000259" key="1">
    <source>
        <dbReference type="PROSITE" id="PS50879"/>
    </source>
</evidence>
<dbReference type="InterPro" id="IPR012337">
    <property type="entry name" value="RNaseH-like_sf"/>
</dbReference>
<dbReference type="InterPro" id="IPR036397">
    <property type="entry name" value="RNaseH_sf"/>
</dbReference>
<gene>
    <name evidence="2" type="ORF">COT03_01595</name>
</gene>
<accession>A0A2M6YRE1</accession>
<dbReference type="Pfam" id="PF13456">
    <property type="entry name" value="RVT_3"/>
    <property type="match status" value="1"/>
</dbReference>
<dbReference type="PROSITE" id="PS50879">
    <property type="entry name" value="RNASE_H_1"/>
    <property type="match status" value="1"/>
</dbReference>
<dbReference type="GO" id="GO:0004523">
    <property type="term" value="F:RNA-DNA hybrid ribonuclease activity"/>
    <property type="evidence" value="ECO:0007669"/>
    <property type="project" value="InterPro"/>
</dbReference>
<protein>
    <submittedName>
        <fullName evidence="2">Ribonuclease H</fullName>
    </submittedName>
</protein>
<evidence type="ECO:0000313" key="3">
    <source>
        <dbReference type="Proteomes" id="UP000229502"/>
    </source>
</evidence>
<evidence type="ECO:0000313" key="2">
    <source>
        <dbReference type="EMBL" id="PIU35125.1"/>
    </source>
</evidence>
<comment type="caution">
    <text evidence="2">The sequence shown here is derived from an EMBL/GenBank/DDBJ whole genome shotgun (WGS) entry which is preliminary data.</text>
</comment>
<dbReference type="PANTHER" id="PTHR46387">
    <property type="entry name" value="POLYNUCLEOTIDYL TRANSFERASE, RIBONUCLEASE H-LIKE SUPERFAMILY PROTEIN"/>
    <property type="match status" value="1"/>
</dbReference>
<dbReference type="EMBL" id="PEWZ01000080">
    <property type="protein sequence ID" value="PIU35125.1"/>
    <property type="molecule type" value="Genomic_DNA"/>
</dbReference>